<protein>
    <recommendedName>
        <fullName evidence="3">DUF295 domain-containing protein</fullName>
    </recommendedName>
</protein>
<dbReference type="Gramene" id="TraesWEE_scaffold_039683_01G000500.1">
    <property type="protein sequence ID" value="TraesWEE_scaffold_039683_01G000500.1"/>
    <property type="gene ID" value="TraesWEE_scaffold_039683_01G000500"/>
</dbReference>
<dbReference type="PANTHER" id="PTHR33085">
    <property type="entry name" value="OS12G0113100 PROTEIN-RELATED"/>
    <property type="match status" value="1"/>
</dbReference>
<evidence type="ECO:0000313" key="2">
    <source>
        <dbReference type="Proteomes" id="UP000019116"/>
    </source>
</evidence>
<dbReference type="STRING" id="4565.A0A3B6ELK0"/>
<reference evidence="1" key="1">
    <citation type="submission" date="2018-08" db="EMBL/GenBank/DDBJ databases">
        <authorList>
            <person name="Rossello M."/>
        </authorList>
    </citation>
    <scope>NUCLEOTIDE SEQUENCE [LARGE SCALE GENOMIC DNA]</scope>
    <source>
        <strain evidence="1">cv. Chinese Spring</strain>
    </source>
</reference>
<dbReference type="Gramene" id="TraesROB_scaffold_014604_01G000300.1">
    <property type="protein sequence ID" value="TraesROB_scaffold_014604_01G000300.1"/>
    <property type="gene ID" value="TraesROB_scaffold_014604_01G000300"/>
</dbReference>
<dbReference type="Proteomes" id="UP000019116">
    <property type="component" value="Chromosome 3A"/>
</dbReference>
<name>A0A3B6ELK0_WHEAT</name>
<dbReference type="Pfam" id="PF07893">
    <property type="entry name" value="DUF1668"/>
    <property type="match status" value="1"/>
</dbReference>
<dbReference type="EnsemblPlants" id="TraesCS3A02G308400.1">
    <property type="protein sequence ID" value="TraesCS3A02G308400.1.cds1"/>
    <property type="gene ID" value="TraesCS3A02G308400"/>
</dbReference>
<evidence type="ECO:0000313" key="1">
    <source>
        <dbReference type="EnsemblPlants" id="TraesCS3A02G308400.1.cds1"/>
    </source>
</evidence>
<dbReference type="InterPro" id="IPR012871">
    <property type="entry name" value="DUF1668_ORYSA"/>
</dbReference>
<evidence type="ECO:0008006" key="3">
    <source>
        <dbReference type="Google" id="ProtNLM"/>
    </source>
</evidence>
<dbReference type="Gramene" id="TraesCS3A03G0292600.1">
    <property type="protein sequence ID" value="TraesCS3A03G0292600.1.CDS1"/>
    <property type="gene ID" value="TraesCS3A03G0292600"/>
</dbReference>
<dbReference type="Gramene" id="TraesCS3A02G308400.1">
    <property type="protein sequence ID" value="TraesCS3A02G308400.1.cds1"/>
    <property type="gene ID" value="TraesCS3A02G308400"/>
</dbReference>
<proteinExistence type="predicted"/>
<keyword evidence="2" id="KW-1185">Reference proteome</keyword>
<accession>A0A3B6ELK0</accession>
<dbReference type="Gramene" id="TraesCLE_scaffold_072240_01G000300.1">
    <property type="protein sequence ID" value="TraesCLE_scaffold_072240_01G000300.1"/>
    <property type="gene ID" value="TraesCLE_scaffold_072240_01G000300"/>
</dbReference>
<organism evidence="1">
    <name type="scientific">Triticum aestivum</name>
    <name type="common">Wheat</name>
    <dbReference type="NCBI Taxonomy" id="4565"/>
    <lineage>
        <taxon>Eukaryota</taxon>
        <taxon>Viridiplantae</taxon>
        <taxon>Streptophyta</taxon>
        <taxon>Embryophyta</taxon>
        <taxon>Tracheophyta</taxon>
        <taxon>Spermatophyta</taxon>
        <taxon>Magnoliopsida</taxon>
        <taxon>Liliopsida</taxon>
        <taxon>Poales</taxon>
        <taxon>Poaceae</taxon>
        <taxon>BOP clade</taxon>
        <taxon>Pooideae</taxon>
        <taxon>Triticodae</taxon>
        <taxon>Triticeae</taxon>
        <taxon>Triticinae</taxon>
        <taxon>Triticum</taxon>
    </lineage>
</organism>
<dbReference type="OrthoDB" id="580842at2759"/>
<reference evidence="1" key="2">
    <citation type="submission" date="2018-10" db="UniProtKB">
        <authorList>
            <consortium name="EnsemblPlants"/>
        </authorList>
    </citation>
    <scope>IDENTIFICATION</scope>
</reference>
<sequence length="365" mass="40135">MSRARAFLYLVVERCRHPLQSLYTVHRIPPWSLFFSDKDGRRRAQAAEEAASEIREGRLPPPIVTLYPSAGDLPMNFVLFGRGRDKIAATDHLGRALLYDDALRAVSALPSAEGPKHAPVSVSVGDDAFFFSSPPDDAHERPVVEALADDTYWSRRSEMHWRYVPPPPYATQRPEEGREAGAYDGAVDAYTVVGETQLWVSARGHGTYSLNTKKISYGIKGNEVRHGEWSKVGDWAMPFHGRAFFAPERRLWFGFSERDQSVLCAADLRQAGAAAGQPPVVSHEWEGFTVPCQAAVRSFLLHLGTGDGRFCVAKFSHNASGCGVAMLTGVEVARCVDGVALCLVKHKTYSYGGLLGDDDKPVCLL</sequence>
<dbReference type="Gramene" id="TraesCAD_scaffold_019420_01G000300.1">
    <property type="protein sequence ID" value="TraesCAD_scaffold_019420_01G000300.1"/>
    <property type="gene ID" value="TraesCAD_scaffold_019420_01G000300"/>
</dbReference>
<dbReference type="PANTHER" id="PTHR33085:SF88">
    <property type="entry name" value="OS08G0165000 PROTEIN"/>
    <property type="match status" value="1"/>
</dbReference>
<dbReference type="AlphaFoldDB" id="A0A3B6ELK0"/>